<organism evidence="2 3">
    <name type="scientific">Eoetvoesiella caeni</name>
    <dbReference type="NCBI Taxonomy" id="645616"/>
    <lineage>
        <taxon>Bacteria</taxon>
        <taxon>Pseudomonadati</taxon>
        <taxon>Pseudomonadota</taxon>
        <taxon>Betaproteobacteria</taxon>
        <taxon>Burkholderiales</taxon>
        <taxon>Alcaligenaceae</taxon>
        <taxon>Eoetvoesiella</taxon>
    </lineage>
</organism>
<evidence type="ECO:0008006" key="4">
    <source>
        <dbReference type="Google" id="ProtNLM"/>
    </source>
</evidence>
<accession>A0A366H2C5</accession>
<dbReference type="Proteomes" id="UP000253628">
    <property type="component" value="Unassembled WGS sequence"/>
</dbReference>
<evidence type="ECO:0000313" key="2">
    <source>
        <dbReference type="EMBL" id="RBP35425.1"/>
    </source>
</evidence>
<proteinExistence type="predicted"/>
<reference evidence="2 3" key="1">
    <citation type="submission" date="2018-06" db="EMBL/GenBank/DDBJ databases">
        <title>Genomic Encyclopedia of Type Strains, Phase IV (KMG-IV): sequencing the most valuable type-strain genomes for metagenomic binning, comparative biology and taxonomic classification.</title>
        <authorList>
            <person name="Goeker M."/>
        </authorList>
    </citation>
    <scope>NUCLEOTIDE SEQUENCE [LARGE SCALE GENOMIC DNA]</scope>
    <source>
        <strain evidence="2 3">DSM 25520</strain>
    </source>
</reference>
<gene>
    <name evidence="2" type="ORF">DFR37_11729</name>
</gene>
<dbReference type="AlphaFoldDB" id="A0A366H2C5"/>
<evidence type="ECO:0000313" key="3">
    <source>
        <dbReference type="Proteomes" id="UP000253628"/>
    </source>
</evidence>
<comment type="caution">
    <text evidence="2">The sequence shown here is derived from an EMBL/GenBank/DDBJ whole genome shotgun (WGS) entry which is preliminary data.</text>
</comment>
<sequence>MLLKKAVKVTVAGFLSALGLTAWANAPDGVTRMGWGSAFVPVTRAIAVAEGYADGKATMVNRRLERGKLAYIVRVQNPYAHIDAVVDAATGTLLDSKTVARELTSEGLSI</sequence>
<dbReference type="RefSeq" id="WP_113935012.1">
    <property type="nucleotide sequence ID" value="NZ_JACCEU010000013.1"/>
</dbReference>
<dbReference type="EMBL" id="QNRQ01000017">
    <property type="protein sequence ID" value="RBP35425.1"/>
    <property type="molecule type" value="Genomic_DNA"/>
</dbReference>
<keyword evidence="3" id="KW-1185">Reference proteome</keyword>
<evidence type="ECO:0000256" key="1">
    <source>
        <dbReference type="SAM" id="SignalP"/>
    </source>
</evidence>
<feature type="signal peptide" evidence="1">
    <location>
        <begin position="1"/>
        <end position="24"/>
    </location>
</feature>
<protein>
    <recommendedName>
        <fullName evidence="4">Peptidase YpeB-like protein</fullName>
    </recommendedName>
</protein>
<keyword evidence="1" id="KW-0732">Signal</keyword>
<name>A0A366H2C5_9BURK</name>
<feature type="chain" id="PRO_5016654624" description="Peptidase YpeB-like protein" evidence="1">
    <location>
        <begin position="25"/>
        <end position="110"/>
    </location>
</feature>